<reference evidence="3" key="1">
    <citation type="journal article" date="2014" name="Int. J. Syst. Evol. Microbiol.">
        <title>Complete genome sequence of Corynebacterium casei LMG S-19264T (=DSM 44701T), isolated from a smear-ripened cheese.</title>
        <authorList>
            <consortium name="US DOE Joint Genome Institute (JGI-PGF)"/>
            <person name="Walter F."/>
            <person name="Albersmeier A."/>
            <person name="Kalinowski J."/>
            <person name="Ruckert C."/>
        </authorList>
    </citation>
    <scope>NUCLEOTIDE SEQUENCE</scope>
    <source>
        <strain evidence="3">KCTC 42651</strain>
    </source>
</reference>
<dbReference type="Proteomes" id="UP000630353">
    <property type="component" value="Unassembled WGS sequence"/>
</dbReference>
<dbReference type="PANTHER" id="PTHR38593">
    <property type="entry name" value="BLR2558 PROTEIN"/>
    <property type="match status" value="1"/>
</dbReference>
<dbReference type="PROSITE" id="PS51257">
    <property type="entry name" value="PROKAR_LIPOPROTEIN"/>
    <property type="match status" value="1"/>
</dbReference>
<comment type="caution">
    <text evidence="3">The sequence shown here is derived from an EMBL/GenBank/DDBJ whole genome shotgun (WGS) entry which is preliminary data.</text>
</comment>
<gene>
    <name evidence="3" type="ORF">GCM10017083_20240</name>
</gene>
<evidence type="ECO:0000313" key="4">
    <source>
        <dbReference type="Proteomes" id="UP000630353"/>
    </source>
</evidence>
<dbReference type="RefSeq" id="WP_189988981.1">
    <property type="nucleotide sequence ID" value="NZ_BMZS01000004.1"/>
</dbReference>
<dbReference type="InterPro" id="IPR025419">
    <property type="entry name" value="DUF4142"/>
</dbReference>
<keyword evidence="4" id="KW-1185">Reference proteome</keyword>
<dbReference type="Pfam" id="PF13628">
    <property type="entry name" value="DUF4142"/>
    <property type="match status" value="1"/>
</dbReference>
<dbReference type="PANTHER" id="PTHR38593:SF1">
    <property type="entry name" value="BLR2558 PROTEIN"/>
    <property type="match status" value="1"/>
</dbReference>
<evidence type="ECO:0000259" key="2">
    <source>
        <dbReference type="Pfam" id="PF13628"/>
    </source>
</evidence>
<protein>
    <submittedName>
        <fullName evidence="3">Membrane protein</fullName>
    </submittedName>
</protein>
<sequence length="179" mass="18868">MLKALRLTAAAAALVVSAAGCAAAEQPKMNDLEIAHTAYTAGNLDIRYAHMALAVSENPAVLDFARTMIRDHSAVNDQAVALIGKLKVTPQDNPLSRALVKGAAEKRAEFGRLSGKAFDCAYATNELGYHQVVNQTVAGTFIPQTTVPELKQLLEGALATFQAHEKHAGAMVKGLKCGA</sequence>
<name>A0A918XRD1_9PROT</name>
<feature type="chain" id="PRO_5037713226" evidence="1">
    <location>
        <begin position="23"/>
        <end position="179"/>
    </location>
</feature>
<organism evidence="3 4">
    <name type="scientific">Thalassobaculum fulvum</name>
    <dbReference type="NCBI Taxonomy" id="1633335"/>
    <lineage>
        <taxon>Bacteria</taxon>
        <taxon>Pseudomonadati</taxon>
        <taxon>Pseudomonadota</taxon>
        <taxon>Alphaproteobacteria</taxon>
        <taxon>Rhodospirillales</taxon>
        <taxon>Thalassobaculaceae</taxon>
        <taxon>Thalassobaculum</taxon>
    </lineage>
</organism>
<feature type="signal peptide" evidence="1">
    <location>
        <begin position="1"/>
        <end position="22"/>
    </location>
</feature>
<reference evidence="3" key="2">
    <citation type="submission" date="2020-09" db="EMBL/GenBank/DDBJ databases">
        <authorList>
            <person name="Sun Q."/>
            <person name="Kim S."/>
        </authorList>
    </citation>
    <scope>NUCLEOTIDE SEQUENCE</scope>
    <source>
        <strain evidence="3">KCTC 42651</strain>
    </source>
</reference>
<feature type="domain" description="DUF4142" evidence="2">
    <location>
        <begin position="30"/>
        <end position="171"/>
    </location>
</feature>
<dbReference type="AlphaFoldDB" id="A0A918XRD1"/>
<keyword evidence="1" id="KW-0732">Signal</keyword>
<evidence type="ECO:0000256" key="1">
    <source>
        <dbReference type="SAM" id="SignalP"/>
    </source>
</evidence>
<proteinExistence type="predicted"/>
<dbReference type="EMBL" id="BMZS01000004">
    <property type="protein sequence ID" value="GHD48783.1"/>
    <property type="molecule type" value="Genomic_DNA"/>
</dbReference>
<evidence type="ECO:0000313" key="3">
    <source>
        <dbReference type="EMBL" id="GHD48783.1"/>
    </source>
</evidence>
<accession>A0A918XRD1</accession>